<reference evidence="1" key="1">
    <citation type="submission" date="2023-04" db="EMBL/GenBank/DDBJ databases">
        <title>Draft Genome sequencing of Naganishia species isolated from polar environments using Oxford Nanopore Technology.</title>
        <authorList>
            <person name="Leo P."/>
            <person name="Venkateswaran K."/>
        </authorList>
    </citation>
    <scope>NUCLEOTIDE SEQUENCE</scope>
    <source>
        <strain evidence="1">MNA-CCFEE 5425</strain>
    </source>
</reference>
<accession>A0ACC2XND3</accession>
<dbReference type="Proteomes" id="UP001243375">
    <property type="component" value="Unassembled WGS sequence"/>
</dbReference>
<evidence type="ECO:0000313" key="1">
    <source>
        <dbReference type="EMBL" id="KAJ9125575.1"/>
    </source>
</evidence>
<organism evidence="1 2">
    <name type="scientific">Naganishia vaughanmartiniae</name>
    <dbReference type="NCBI Taxonomy" id="1424756"/>
    <lineage>
        <taxon>Eukaryota</taxon>
        <taxon>Fungi</taxon>
        <taxon>Dikarya</taxon>
        <taxon>Basidiomycota</taxon>
        <taxon>Agaricomycotina</taxon>
        <taxon>Tremellomycetes</taxon>
        <taxon>Filobasidiales</taxon>
        <taxon>Filobasidiaceae</taxon>
        <taxon>Naganishia</taxon>
    </lineage>
</organism>
<dbReference type="EMBL" id="JASBWU010000001">
    <property type="protein sequence ID" value="KAJ9125575.1"/>
    <property type="molecule type" value="Genomic_DNA"/>
</dbReference>
<protein>
    <submittedName>
        <fullName evidence="1">Uncharacterized protein</fullName>
    </submittedName>
</protein>
<gene>
    <name evidence="1" type="ORF">QFC22_000537</name>
</gene>
<proteinExistence type="predicted"/>
<name>A0ACC2XND3_9TREE</name>
<keyword evidence="2" id="KW-1185">Reference proteome</keyword>
<sequence>MSTKPRVADVRNVDLVGPNDPVSNIRPVHYASAQYNPSSAASASTSPYSTSEFSNVDEEASDRVRADARIGDDLEWRLRRERVDAKNHEFWAITNTLFQTHLDHRLQTQLPPPPAADSPEETITAYNKAKDAVLTEFYRDWLEANKARQSRWIWQWWGDVRHEVWDGLKRSFKRR</sequence>
<comment type="caution">
    <text evidence="1">The sequence shown here is derived from an EMBL/GenBank/DDBJ whole genome shotgun (WGS) entry which is preliminary data.</text>
</comment>
<evidence type="ECO:0000313" key="2">
    <source>
        <dbReference type="Proteomes" id="UP001243375"/>
    </source>
</evidence>